<gene>
    <name evidence="2" type="ORF">NCTC13492_04151</name>
    <name evidence="1" type="ORF">SAMN05421542_1340</name>
</gene>
<keyword evidence="2" id="KW-0808">Transferase</keyword>
<dbReference type="EC" id="2.1.1.-" evidence="2"/>
<dbReference type="GO" id="GO:0032259">
    <property type="term" value="P:methylation"/>
    <property type="evidence" value="ECO:0007669"/>
    <property type="project" value="UniProtKB-KW"/>
</dbReference>
<dbReference type="AlphaFoldDB" id="A0A2X2WUS9"/>
<dbReference type="PANTHER" id="PTHR43861:SF6">
    <property type="entry name" value="METHYLTRANSFERASE TYPE 11"/>
    <property type="match status" value="1"/>
</dbReference>
<evidence type="ECO:0000313" key="1">
    <source>
        <dbReference type="EMBL" id="SDI57129.1"/>
    </source>
</evidence>
<dbReference type="Proteomes" id="UP000199426">
    <property type="component" value="Unassembled WGS sequence"/>
</dbReference>
<accession>A0A2X2WUS9</accession>
<reference evidence="1 3" key="1">
    <citation type="submission" date="2016-10" db="EMBL/GenBank/DDBJ databases">
        <authorList>
            <person name="Varghese N."/>
            <person name="Submissions S."/>
        </authorList>
    </citation>
    <scope>NUCLEOTIDE SEQUENCE [LARGE SCALE GENOMIC DNA]</scope>
    <source>
        <strain evidence="1 3">DSM 19299</strain>
    </source>
</reference>
<organism evidence="2 4">
    <name type="scientific">Chryseobacterium jejuense</name>
    <dbReference type="NCBI Taxonomy" id="445960"/>
    <lineage>
        <taxon>Bacteria</taxon>
        <taxon>Pseudomonadati</taxon>
        <taxon>Bacteroidota</taxon>
        <taxon>Flavobacteriia</taxon>
        <taxon>Flavobacteriales</taxon>
        <taxon>Weeksellaceae</taxon>
        <taxon>Chryseobacterium group</taxon>
        <taxon>Chryseobacterium</taxon>
    </lineage>
</organism>
<dbReference type="CDD" id="cd02440">
    <property type="entry name" value="AdoMet_MTases"/>
    <property type="match status" value="1"/>
</dbReference>
<evidence type="ECO:0000313" key="4">
    <source>
        <dbReference type="Proteomes" id="UP000251670"/>
    </source>
</evidence>
<dbReference type="OrthoDB" id="3896938at2"/>
<protein>
    <submittedName>
        <fullName evidence="1">Methyltransferase domain-containing protein</fullName>
    </submittedName>
    <submittedName>
        <fullName evidence="2">Probable S-adenosylmethionine-dependent methyltransferase MSMEG_2350</fullName>
        <ecNumber evidence="2">2.1.1.-</ecNumber>
    </submittedName>
</protein>
<evidence type="ECO:0000313" key="3">
    <source>
        <dbReference type="Proteomes" id="UP000199426"/>
    </source>
</evidence>
<dbReference type="Gene3D" id="3.40.50.150">
    <property type="entry name" value="Vaccinia Virus protein VP39"/>
    <property type="match status" value="1"/>
</dbReference>
<dbReference type="Proteomes" id="UP000251670">
    <property type="component" value="Unassembled WGS sequence"/>
</dbReference>
<reference evidence="2 4" key="2">
    <citation type="submission" date="2018-06" db="EMBL/GenBank/DDBJ databases">
        <authorList>
            <consortium name="Pathogen Informatics"/>
            <person name="Doyle S."/>
        </authorList>
    </citation>
    <scope>NUCLEOTIDE SEQUENCE [LARGE SCALE GENOMIC DNA]</scope>
    <source>
        <strain evidence="2 4">NCTC13492</strain>
    </source>
</reference>
<dbReference type="EMBL" id="UAWB01000014">
    <property type="protein sequence ID" value="SQB47072.1"/>
    <property type="molecule type" value="Genomic_DNA"/>
</dbReference>
<dbReference type="SUPFAM" id="SSF53335">
    <property type="entry name" value="S-adenosyl-L-methionine-dependent methyltransferases"/>
    <property type="match status" value="1"/>
</dbReference>
<dbReference type="GO" id="GO:0008168">
    <property type="term" value="F:methyltransferase activity"/>
    <property type="evidence" value="ECO:0007669"/>
    <property type="project" value="UniProtKB-KW"/>
</dbReference>
<dbReference type="InterPro" id="IPR029063">
    <property type="entry name" value="SAM-dependent_MTases_sf"/>
</dbReference>
<dbReference type="STRING" id="445960.SAMN05421542_1340"/>
<keyword evidence="3" id="KW-1185">Reference proteome</keyword>
<evidence type="ECO:0000313" key="2">
    <source>
        <dbReference type="EMBL" id="SQB47072.1"/>
    </source>
</evidence>
<dbReference type="RefSeq" id="WP_089734786.1">
    <property type="nucleotide sequence ID" value="NZ_FNEG01000002.1"/>
</dbReference>
<proteinExistence type="predicted"/>
<name>A0A2X2WUS9_CHRJE</name>
<dbReference type="EMBL" id="FNEG01000002">
    <property type="protein sequence ID" value="SDI57129.1"/>
    <property type="molecule type" value="Genomic_DNA"/>
</dbReference>
<dbReference type="PANTHER" id="PTHR43861">
    <property type="entry name" value="TRANS-ACONITATE 2-METHYLTRANSFERASE-RELATED"/>
    <property type="match status" value="1"/>
</dbReference>
<keyword evidence="2" id="KW-0489">Methyltransferase</keyword>
<dbReference type="Pfam" id="PF13489">
    <property type="entry name" value="Methyltransf_23"/>
    <property type="match status" value="1"/>
</dbReference>
<sequence>MRENNIEEELFCTNFELRNLSDLLVYGKAERWVYGFMLKKYEDEHLDRYKYAQNYTKGKKVLDIACGCGYGTYLLANKGEAESIIGVDLSNEAVRYGNYRYPHHNLKRLVEDGVQYKNEYPFDVIVSFETIEHVPNYIDFIDNLYNNLSNDGVLLISTPITKITNTKPNNPFHVIEWNFYDFHKLFSDKFEIVEIMLQQVKIPGERKRKEYTLKNRILNRISPEEVINITGKDFEKFTNQYDMNLCDEGYQLLVLKKKSSI</sequence>